<comment type="caution">
    <text evidence="1">The sequence shown here is derived from an EMBL/GenBank/DDBJ whole genome shotgun (WGS) entry which is preliminary data.</text>
</comment>
<dbReference type="Proteomes" id="UP000233469">
    <property type="component" value="Unassembled WGS sequence"/>
</dbReference>
<accession>A0A2N1NZZ1</accession>
<dbReference type="EMBL" id="LLXL01000044">
    <property type="protein sequence ID" value="PKK79469.1"/>
    <property type="molecule type" value="Genomic_DNA"/>
</dbReference>
<sequence length="66" mass="7873">MFDVPIKIQNLSIKFFVILQNSTYLNRIIDDSNHLSKYNFKIQKKHINTRSFTFNVVIESIVTRIK</sequence>
<proteinExistence type="predicted"/>
<name>A0A2N1NZZ1_9GLOM</name>
<reference evidence="1 2" key="1">
    <citation type="submission" date="2016-04" db="EMBL/GenBank/DDBJ databases">
        <title>Genome analyses suggest a sexual origin of heterokaryosis in a supposedly ancient asexual fungus.</title>
        <authorList>
            <person name="Ropars J."/>
            <person name="Sedzielewska K."/>
            <person name="Noel J."/>
            <person name="Charron P."/>
            <person name="Farinelli L."/>
            <person name="Marton T."/>
            <person name="Kruger M."/>
            <person name="Pelin A."/>
            <person name="Brachmann A."/>
            <person name="Corradi N."/>
        </authorList>
    </citation>
    <scope>NUCLEOTIDE SEQUENCE [LARGE SCALE GENOMIC DNA]</scope>
    <source>
        <strain evidence="1 2">C2</strain>
    </source>
</reference>
<evidence type="ECO:0000313" key="1">
    <source>
        <dbReference type="EMBL" id="PKK79469.1"/>
    </source>
</evidence>
<dbReference type="AlphaFoldDB" id="A0A2N1NZZ1"/>
<evidence type="ECO:0000313" key="2">
    <source>
        <dbReference type="Proteomes" id="UP000233469"/>
    </source>
</evidence>
<reference evidence="1 2" key="2">
    <citation type="submission" date="2017-10" db="EMBL/GenBank/DDBJ databases">
        <title>Extensive intraspecific genome diversity in a model arbuscular mycorrhizal fungus.</title>
        <authorList>
            <person name="Chen E.C.H."/>
            <person name="Morin E."/>
            <person name="Baudet D."/>
            <person name="Noel J."/>
            <person name="Ndikumana S."/>
            <person name="Charron P."/>
            <person name="St-Onge C."/>
            <person name="Giorgi J."/>
            <person name="Grigoriev I.V."/>
            <person name="Roux C."/>
            <person name="Martin F.M."/>
            <person name="Corradi N."/>
        </authorList>
    </citation>
    <scope>NUCLEOTIDE SEQUENCE [LARGE SCALE GENOMIC DNA]</scope>
    <source>
        <strain evidence="1 2">C2</strain>
    </source>
</reference>
<protein>
    <submittedName>
        <fullName evidence="1">Uncharacterized protein</fullName>
    </submittedName>
</protein>
<organism evidence="1 2">
    <name type="scientific">Rhizophagus irregularis</name>
    <dbReference type="NCBI Taxonomy" id="588596"/>
    <lineage>
        <taxon>Eukaryota</taxon>
        <taxon>Fungi</taxon>
        <taxon>Fungi incertae sedis</taxon>
        <taxon>Mucoromycota</taxon>
        <taxon>Glomeromycotina</taxon>
        <taxon>Glomeromycetes</taxon>
        <taxon>Glomerales</taxon>
        <taxon>Glomeraceae</taxon>
        <taxon>Rhizophagus</taxon>
    </lineage>
</organism>
<gene>
    <name evidence="1" type="ORF">RhiirC2_727174</name>
</gene>